<accession>A0A1M7YXF9</accession>
<evidence type="ECO:0000313" key="3">
    <source>
        <dbReference type="EMBL" id="SHO57156.1"/>
    </source>
</evidence>
<evidence type="ECO:0000313" key="4">
    <source>
        <dbReference type="Proteomes" id="UP000184600"/>
    </source>
</evidence>
<dbReference type="Gene3D" id="1.10.150.20">
    <property type="entry name" value="5' to 3' exonuclease, C-terminal subdomain"/>
    <property type="match status" value="1"/>
</dbReference>
<dbReference type="GO" id="GO:0030420">
    <property type="term" value="P:establishment of competence for transformation"/>
    <property type="evidence" value="ECO:0007669"/>
    <property type="project" value="InterPro"/>
</dbReference>
<dbReference type="Pfam" id="PF04994">
    <property type="entry name" value="TfoX_C"/>
    <property type="match status" value="1"/>
</dbReference>
<dbReference type="InterPro" id="IPR026256">
    <property type="entry name" value="TfoX-like_gammaprotbact"/>
</dbReference>
<dbReference type="PIRSF" id="PIRSF028788">
    <property type="entry name" value="TfoX_Sxy"/>
    <property type="match status" value="1"/>
</dbReference>
<evidence type="ECO:0000259" key="1">
    <source>
        <dbReference type="Pfam" id="PF04993"/>
    </source>
</evidence>
<dbReference type="SUPFAM" id="SSF159894">
    <property type="entry name" value="YgaC/TfoX-N like"/>
    <property type="match status" value="1"/>
</dbReference>
<organism evidence="3 4">
    <name type="scientific">Vibrio quintilis</name>
    <dbReference type="NCBI Taxonomy" id="1117707"/>
    <lineage>
        <taxon>Bacteria</taxon>
        <taxon>Pseudomonadati</taxon>
        <taxon>Pseudomonadota</taxon>
        <taxon>Gammaproteobacteria</taxon>
        <taxon>Vibrionales</taxon>
        <taxon>Vibrionaceae</taxon>
        <taxon>Vibrio</taxon>
    </lineage>
</organism>
<dbReference type="OrthoDB" id="4225809at2"/>
<dbReference type="InterPro" id="IPR007077">
    <property type="entry name" value="TfoX_C"/>
</dbReference>
<dbReference type="InterPro" id="IPR047525">
    <property type="entry name" value="TfoX-like"/>
</dbReference>
<dbReference type="AlphaFoldDB" id="A0A1M7YXF9"/>
<dbReference type="PANTHER" id="PTHR36121:SF1">
    <property type="entry name" value="PROTEIN SXY"/>
    <property type="match status" value="1"/>
</dbReference>
<dbReference type="RefSeq" id="WP_073583850.1">
    <property type="nucleotide sequence ID" value="NZ_AP024897.1"/>
</dbReference>
<feature type="domain" description="TfoX N-terminal" evidence="1">
    <location>
        <begin position="11"/>
        <end position="98"/>
    </location>
</feature>
<feature type="domain" description="TfoX C-terminal" evidence="2">
    <location>
        <begin position="113"/>
        <end position="191"/>
    </location>
</feature>
<protein>
    <submittedName>
        <fullName evidence="3">DNA transformation protein TfoX</fullName>
    </submittedName>
</protein>
<dbReference type="Gene3D" id="3.30.1460.30">
    <property type="entry name" value="YgaC/TfoX-N like chaperone"/>
    <property type="match status" value="1"/>
</dbReference>
<sequence>MIATKFFDYLLKREKFDTKSIFGDIGVFCQGAMFALVNSDYIYIRGGGELDHLLHNMGYSGKYVLVKKQSTVKVNYYNITDLFLSGAPEFEQIVEKSKQYALEQKHQRKLPENKRLRDLPNLHLTIERMLKKSGIPDVTTFYKLGAVQCYVKVRQTYGHSVEIKMLWKFAGAIEGIYWELIREPRKQQLLLAYEAVTQAAKNYQREKLT</sequence>
<gene>
    <name evidence="3" type="primary">tfoX_1</name>
    <name evidence="3" type="ORF">VQ7734_02925</name>
</gene>
<dbReference type="PANTHER" id="PTHR36121">
    <property type="entry name" value="PROTEIN SXY"/>
    <property type="match status" value="1"/>
</dbReference>
<reference evidence="4" key="1">
    <citation type="submission" date="2016-12" db="EMBL/GenBank/DDBJ databases">
        <authorList>
            <person name="Rodrigo-Torres L."/>
            <person name="Arahal R.D."/>
            <person name="Lucena T."/>
        </authorList>
    </citation>
    <scope>NUCLEOTIDE SEQUENCE [LARGE SCALE GENOMIC DNA]</scope>
</reference>
<dbReference type="InterPro" id="IPR007076">
    <property type="entry name" value="TfoX_N"/>
</dbReference>
<name>A0A1M7YXF9_9VIBR</name>
<dbReference type="STRING" id="1117707.VQ7734_02925"/>
<dbReference type="EMBL" id="FRFG01000034">
    <property type="protein sequence ID" value="SHO57156.1"/>
    <property type="molecule type" value="Genomic_DNA"/>
</dbReference>
<dbReference type="Pfam" id="PF04993">
    <property type="entry name" value="TfoX_N"/>
    <property type="match status" value="1"/>
</dbReference>
<evidence type="ECO:0000259" key="2">
    <source>
        <dbReference type="Pfam" id="PF04994"/>
    </source>
</evidence>
<dbReference type="Proteomes" id="UP000184600">
    <property type="component" value="Unassembled WGS sequence"/>
</dbReference>
<keyword evidence="4" id="KW-1185">Reference proteome</keyword>
<proteinExistence type="predicted"/>